<keyword evidence="12" id="KW-1185">Reference proteome</keyword>
<dbReference type="EMBL" id="VLTL01000245">
    <property type="protein sequence ID" value="KAA0149485.1"/>
    <property type="molecule type" value="Genomic_DNA"/>
</dbReference>
<evidence type="ECO:0000256" key="4">
    <source>
        <dbReference type="ARBA" id="ARBA00023242"/>
    </source>
</evidence>
<keyword evidence="2" id="KW-0240">DNA-directed RNA polymerase</keyword>
<dbReference type="AlphaFoldDB" id="A0A5A8C9B1"/>
<evidence type="ECO:0000313" key="11">
    <source>
        <dbReference type="Proteomes" id="UP000322899"/>
    </source>
</evidence>
<dbReference type="InterPro" id="IPR041178">
    <property type="entry name" value="RPA43_OB"/>
</dbReference>
<dbReference type="GO" id="GO:0006362">
    <property type="term" value="P:transcription elongation by RNA polymerase I"/>
    <property type="evidence" value="ECO:0007669"/>
    <property type="project" value="TreeGrafter"/>
</dbReference>
<dbReference type="OrthoDB" id="10250504at2759"/>
<evidence type="ECO:0000259" key="6">
    <source>
        <dbReference type="Pfam" id="PF17875"/>
    </source>
</evidence>
<dbReference type="Proteomes" id="UP000324907">
    <property type="component" value="Unassembled WGS sequence"/>
</dbReference>
<dbReference type="GO" id="GO:0006352">
    <property type="term" value="P:DNA-templated transcription initiation"/>
    <property type="evidence" value="ECO:0007669"/>
    <property type="project" value="InterPro"/>
</dbReference>
<dbReference type="EMBL" id="VLTO01000035">
    <property type="protein sequence ID" value="KAA0173339.1"/>
    <property type="molecule type" value="Genomic_DNA"/>
</dbReference>
<evidence type="ECO:0000256" key="2">
    <source>
        <dbReference type="ARBA" id="ARBA00022478"/>
    </source>
</evidence>
<organism evidence="7 13">
    <name type="scientific">Cafeteria roenbergensis</name>
    <name type="common">Marine flagellate</name>
    <dbReference type="NCBI Taxonomy" id="33653"/>
    <lineage>
        <taxon>Eukaryota</taxon>
        <taxon>Sar</taxon>
        <taxon>Stramenopiles</taxon>
        <taxon>Bigyra</taxon>
        <taxon>Opalozoa</taxon>
        <taxon>Bicosoecida</taxon>
        <taxon>Cafeteriaceae</taxon>
        <taxon>Cafeteria</taxon>
    </lineage>
</organism>
<dbReference type="PANTHER" id="PTHR12709:SF5">
    <property type="entry name" value="DNA-DIRECTED RNA POLYMERASE I SUBUNIT RPA43"/>
    <property type="match status" value="1"/>
</dbReference>
<dbReference type="EMBL" id="VLTM01000009">
    <property type="protein sequence ID" value="KAA0166333.1"/>
    <property type="molecule type" value="Genomic_DNA"/>
</dbReference>
<evidence type="ECO:0000256" key="5">
    <source>
        <dbReference type="SAM" id="MobiDB-lite"/>
    </source>
</evidence>
<feature type="compositionally biased region" description="Basic residues" evidence="5">
    <location>
        <begin position="292"/>
        <end position="307"/>
    </location>
</feature>
<evidence type="ECO:0000256" key="3">
    <source>
        <dbReference type="ARBA" id="ARBA00023163"/>
    </source>
</evidence>
<evidence type="ECO:0000313" key="8">
    <source>
        <dbReference type="EMBL" id="KAA0151990.1"/>
    </source>
</evidence>
<dbReference type="PANTHER" id="PTHR12709">
    <property type="entry name" value="DNA-DIRECTED RNA POLYMERASE II, III"/>
    <property type="match status" value="1"/>
</dbReference>
<dbReference type="Proteomes" id="UP000322899">
    <property type="component" value="Unassembled WGS sequence"/>
</dbReference>
<evidence type="ECO:0000313" key="12">
    <source>
        <dbReference type="Proteomes" id="UP000323011"/>
    </source>
</evidence>
<dbReference type="Gene3D" id="3.30.1490.120">
    <property type="entry name" value="RNA polymerase Rpb7-like, N-terminal domain"/>
    <property type="match status" value="1"/>
</dbReference>
<keyword evidence="4" id="KW-0539">Nucleus</keyword>
<gene>
    <name evidence="10" type="ORF">FNF27_05263</name>
    <name evidence="7" type="ORF">FNF28_07351</name>
    <name evidence="8" type="ORF">FNF29_04105</name>
    <name evidence="9" type="ORF">FNF31_01557</name>
</gene>
<feature type="domain" description="RPA43 OB" evidence="6">
    <location>
        <begin position="86"/>
        <end position="128"/>
    </location>
</feature>
<evidence type="ECO:0000313" key="10">
    <source>
        <dbReference type="EMBL" id="KAA0173339.1"/>
    </source>
</evidence>
<comment type="caution">
    <text evidence="7">The sequence shown here is derived from an EMBL/GenBank/DDBJ whole genome shotgun (WGS) entry which is preliminary data.</text>
</comment>
<accession>A0A5A8C9B1</accession>
<feature type="compositionally biased region" description="Low complexity" evidence="5">
    <location>
        <begin position="273"/>
        <end position="291"/>
    </location>
</feature>
<evidence type="ECO:0000313" key="13">
    <source>
        <dbReference type="Proteomes" id="UP000324907"/>
    </source>
</evidence>
<comment type="subcellular location">
    <subcellularLocation>
        <location evidence="1">Nucleus</location>
    </subcellularLocation>
</comment>
<evidence type="ECO:0000313" key="7">
    <source>
        <dbReference type="EMBL" id="KAA0149485.1"/>
    </source>
</evidence>
<dbReference type="Proteomes" id="UP000325113">
    <property type="component" value="Unassembled WGS sequence"/>
</dbReference>
<feature type="compositionally biased region" description="Low complexity" evidence="5">
    <location>
        <begin position="244"/>
        <end position="258"/>
    </location>
</feature>
<dbReference type="InterPro" id="IPR036898">
    <property type="entry name" value="RNA_pol_Rpb7-like_N_sf"/>
</dbReference>
<dbReference type="Gene3D" id="2.40.50.1060">
    <property type="match status" value="1"/>
</dbReference>
<name>A0A5A8C9B1_CAFRO</name>
<dbReference type="Proteomes" id="UP000323011">
    <property type="component" value="Unassembled WGS sequence"/>
</dbReference>
<reference evidence="11 12" key="1">
    <citation type="submission" date="2019-07" db="EMBL/GenBank/DDBJ databases">
        <title>Genomes of Cafeteria roenbergensis.</title>
        <authorList>
            <person name="Fischer M.G."/>
            <person name="Hackl T."/>
            <person name="Roman M."/>
        </authorList>
    </citation>
    <scope>NUCLEOTIDE SEQUENCE [LARGE SCALE GENOMIC DNA]</scope>
    <source>
        <strain evidence="8 12">BVI</strain>
        <strain evidence="9 14">Cflag</strain>
        <strain evidence="10 11">E4-10P</strain>
        <strain evidence="7 13">RCC970-E3</strain>
    </source>
</reference>
<dbReference type="Pfam" id="PF17875">
    <property type="entry name" value="RPA43_OB"/>
    <property type="match status" value="1"/>
</dbReference>
<feature type="region of interest" description="Disordered" evidence="5">
    <location>
        <begin position="244"/>
        <end position="307"/>
    </location>
</feature>
<dbReference type="EMBL" id="VLTN01000023">
    <property type="protein sequence ID" value="KAA0151990.1"/>
    <property type="molecule type" value="Genomic_DNA"/>
</dbReference>
<sequence>MAADSMSPFVEADISMRMSIPPGDVDSASGFVHRALEQCVHKYRQEFGGVMLAYDNVRMEDDSGAIVDEMPNIHAVVLARAVLFRPQPGQEMTAVVTSVSAAHIGALVCGTFNATVAEDQLGEYAFDAEEASWNPKAGDGAPVRAGDAVTLRVVACKAGRGLVTVEASLVDCLGSDHPVARAAAEEPNFGAGIIQSVPAARGTKRPGKRSREAAAAAAAAAVAAAAAPGSSATAATADAPSASTSAASSSAASGALAAEGVDSSGKRPRLSADADVGATAAAAATDDAVGKPAKKSKKSKKSKGSAA</sequence>
<evidence type="ECO:0000256" key="1">
    <source>
        <dbReference type="ARBA" id="ARBA00004123"/>
    </source>
</evidence>
<evidence type="ECO:0000313" key="9">
    <source>
        <dbReference type="EMBL" id="KAA0166333.1"/>
    </source>
</evidence>
<dbReference type="InterPro" id="IPR045113">
    <property type="entry name" value="Rpb7-like"/>
</dbReference>
<evidence type="ECO:0000313" key="14">
    <source>
        <dbReference type="Proteomes" id="UP000325113"/>
    </source>
</evidence>
<protein>
    <recommendedName>
        <fullName evidence="6">RPA43 OB domain-containing protein</fullName>
    </recommendedName>
</protein>
<dbReference type="GO" id="GO:0005736">
    <property type="term" value="C:RNA polymerase I complex"/>
    <property type="evidence" value="ECO:0007669"/>
    <property type="project" value="TreeGrafter"/>
</dbReference>
<keyword evidence="3" id="KW-0804">Transcription</keyword>
<proteinExistence type="predicted"/>
<dbReference type="OMA" id="EDEMPHI"/>